<name>A0ABQ9HCQ3_9NEOP</name>
<gene>
    <name evidence="1" type="ORF">PR048_018525</name>
</gene>
<sequence>MIVAKRGEAGMQCRRKREIPEQKKKKIALRLAASSVTIPTCEGHGSDPARNRTRDFFSLLVHDVLSVVIAGDENSAGKFQIVALNMSLDLAMPELEEVLLVQWRASATEIFKKYVYPDSRLGINGSLVLQSLPFVHRPLSPSTDRDSLTGQRKIQAPFSVALDLSSRGRGAVPSLVLALGEMKGLCRGRGVVRRRRGKIYACALSGLHWEFNIAVPKLRAYAAGRDYRRLDRPFPTGVERFGRLSTSRSVTR</sequence>
<organism evidence="1 2">
    <name type="scientific">Dryococelus australis</name>
    <dbReference type="NCBI Taxonomy" id="614101"/>
    <lineage>
        <taxon>Eukaryota</taxon>
        <taxon>Metazoa</taxon>
        <taxon>Ecdysozoa</taxon>
        <taxon>Arthropoda</taxon>
        <taxon>Hexapoda</taxon>
        <taxon>Insecta</taxon>
        <taxon>Pterygota</taxon>
        <taxon>Neoptera</taxon>
        <taxon>Polyneoptera</taxon>
        <taxon>Phasmatodea</taxon>
        <taxon>Verophasmatodea</taxon>
        <taxon>Anareolatae</taxon>
        <taxon>Phasmatidae</taxon>
        <taxon>Eurycanthinae</taxon>
        <taxon>Dryococelus</taxon>
    </lineage>
</organism>
<dbReference type="Proteomes" id="UP001159363">
    <property type="component" value="Chromosome 5"/>
</dbReference>
<dbReference type="EMBL" id="JARBHB010000006">
    <property type="protein sequence ID" value="KAJ8882037.1"/>
    <property type="molecule type" value="Genomic_DNA"/>
</dbReference>
<keyword evidence="2" id="KW-1185">Reference proteome</keyword>
<proteinExistence type="predicted"/>
<evidence type="ECO:0000313" key="2">
    <source>
        <dbReference type="Proteomes" id="UP001159363"/>
    </source>
</evidence>
<reference evidence="1 2" key="1">
    <citation type="submission" date="2023-02" db="EMBL/GenBank/DDBJ databases">
        <title>LHISI_Scaffold_Assembly.</title>
        <authorList>
            <person name="Stuart O.P."/>
            <person name="Cleave R."/>
            <person name="Magrath M.J.L."/>
            <person name="Mikheyev A.S."/>
        </authorList>
    </citation>
    <scope>NUCLEOTIDE SEQUENCE [LARGE SCALE GENOMIC DNA]</scope>
    <source>
        <strain evidence="1">Daus_M_001</strain>
        <tissue evidence="1">Leg muscle</tissue>
    </source>
</reference>
<evidence type="ECO:0000313" key="1">
    <source>
        <dbReference type="EMBL" id="KAJ8882037.1"/>
    </source>
</evidence>
<comment type="caution">
    <text evidence="1">The sequence shown here is derived from an EMBL/GenBank/DDBJ whole genome shotgun (WGS) entry which is preliminary data.</text>
</comment>
<protein>
    <submittedName>
        <fullName evidence="1">Uncharacterized protein</fullName>
    </submittedName>
</protein>
<accession>A0ABQ9HCQ3</accession>